<protein>
    <recommendedName>
        <fullName evidence="7">UDP-N-acetylglucosamine--peptide N-acetylglucosaminyltransferase SPINDLY</fullName>
    </recommendedName>
</protein>
<name>A0A835IKV1_9MAGN</name>
<dbReference type="Pfam" id="PF13414">
    <property type="entry name" value="TPR_11"/>
    <property type="match status" value="1"/>
</dbReference>
<evidence type="ECO:0000256" key="1">
    <source>
        <dbReference type="ARBA" id="ARBA00004922"/>
    </source>
</evidence>
<keyword evidence="3" id="KW-0808">Transferase</keyword>
<dbReference type="Pfam" id="PF00515">
    <property type="entry name" value="TPR_1"/>
    <property type="match status" value="1"/>
</dbReference>
<dbReference type="AlphaFoldDB" id="A0A835IKV1"/>
<evidence type="ECO:0008006" key="7">
    <source>
        <dbReference type="Google" id="ProtNLM"/>
    </source>
</evidence>
<evidence type="ECO:0000256" key="4">
    <source>
        <dbReference type="PROSITE-ProRule" id="PRU00339"/>
    </source>
</evidence>
<dbReference type="SUPFAM" id="SSF48452">
    <property type="entry name" value="TPR-like"/>
    <property type="match status" value="1"/>
</dbReference>
<evidence type="ECO:0000313" key="6">
    <source>
        <dbReference type="Proteomes" id="UP000631114"/>
    </source>
</evidence>
<dbReference type="PANTHER" id="PTHR44835:SF1">
    <property type="entry name" value="PROTEIN O-GLCNAC TRANSFERASE"/>
    <property type="match status" value="1"/>
</dbReference>
<dbReference type="Proteomes" id="UP000631114">
    <property type="component" value="Unassembled WGS sequence"/>
</dbReference>
<dbReference type="EMBL" id="JADFTS010000002">
    <property type="protein sequence ID" value="KAF9618297.1"/>
    <property type="molecule type" value="Genomic_DNA"/>
</dbReference>
<feature type="repeat" description="TPR" evidence="4">
    <location>
        <begin position="226"/>
        <end position="259"/>
    </location>
</feature>
<dbReference type="InterPro" id="IPR019734">
    <property type="entry name" value="TPR_rpt"/>
</dbReference>
<dbReference type="OrthoDB" id="9991317at2759"/>
<comment type="caution">
    <text evidence="5">The sequence shown here is derived from an EMBL/GenBank/DDBJ whole genome shotgun (WGS) entry which is preliminary data.</text>
</comment>
<dbReference type="GO" id="GO:0016757">
    <property type="term" value="F:glycosyltransferase activity"/>
    <property type="evidence" value="ECO:0007669"/>
    <property type="project" value="UniProtKB-KW"/>
</dbReference>
<evidence type="ECO:0000256" key="2">
    <source>
        <dbReference type="ARBA" id="ARBA00022676"/>
    </source>
</evidence>
<feature type="repeat" description="TPR" evidence="4">
    <location>
        <begin position="158"/>
        <end position="191"/>
    </location>
</feature>
<evidence type="ECO:0000313" key="5">
    <source>
        <dbReference type="EMBL" id="KAF9618297.1"/>
    </source>
</evidence>
<reference evidence="5 6" key="1">
    <citation type="submission" date="2020-10" db="EMBL/GenBank/DDBJ databases">
        <title>The Coptis chinensis genome and diversification of protoberbering-type alkaloids.</title>
        <authorList>
            <person name="Wang B."/>
            <person name="Shu S."/>
            <person name="Song C."/>
            <person name="Liu Y."/>
        </authorList>
    </citation>
    <scope>NUCLEOTIDE SEQUENCE [LARGE SCALE GENOMIC DNA]</scope>
    <source>
        <strain evidence="5">HL-2020</strain>
        <tissue evidence="5">Leaf</tissue>
    </source>
</reference>
<keyword evidence="6" id="KW-1185">Reference proteome</keyword>
<sequence length="276" mass="31273">MASVVYITDDATGFPIDDNDRLSNIKKLLRYVLKGNRDKRYANTTVTTGGTHTKRRLHQMMYADHDYEWCDDDDVSSVSDRSKPLVTLENIADKGYTVVNMRCRDRPKLLFDTVCTLTDMQYVVFHATVMVERPEAYQSYWKALSADLAYKPAAECLAIVLTDLGTSLKLAGNTQEGIQKYCEALKIDPHYAPAYYNLGVVYSEMLQYDMTLSCYEKAAIQRLMYAEAYCNMGVMFKNRGDLESTISCYERCLAVSPNFQIAKSNMAIALTDLGTK</sequence>
<keyword evidence="4" id="KW-0802">TPR repeat</keyword>
<accession>A0A835IKV1</accession>
<dbReference type="Gene3D" id="1.25.40.10">
    <property type="entry name" value="Tetratricopeptide repeat domain"/>
    <property type="match status" value="1"/>
</dbReference>
<keyword evidence="2" id="KW-0328">Glycosyltransferase</keyword>
<comment type="pathway">
    <text evidence="1">Protein modification; protein glycosylation.</text>
</comment>
<dbReference type="PROSITE" id="PS50005">
    <property type="entry name" value="TPR"/>
    <property type="match status" value="2"/>
</dbReference>
<proteinExistence type="predicted"/>
<feature type="non-terminal residue" evidence="5">
    <location>
        <position position="1"/>
    </location>
</feature>
<dbReference type="PANTHER" id="PTHR44835">
    <property type="entry name" value="UDP-N-ACETYLGLUCOSAMINE--PEPTIDE N-ACETYLGLUCOSAMINYLTRANSFERASE SPINDLY-RELATED"/>
    <property type="match status" value="1"/>
</dbReference>
<dbReference type="InterPro" id="IPR011990">
    <property type="entry name" value="TPR-like_helical_dom_sf"/>
</dbReference>
<dbReference type="InterPro" id="IPR051939">
    <property type="entry name" value="Glycosyltr_41/O-GlcNAc_trsf"/>
</dbReference>
<dbReference type="SMART" id="SM00028">
    <property type="entry name" value="TPR"/>
    <property type="match status" value="3"/>
</dbReference>
<gene>
    <name evidence="5" type="ORF">IFM89_000932</name>
</gene>
<organism evidence="5 6">
    <name type="scientific">Coptis chinensis</name>
    <dbReference type="NCBI Taxonomy" id="261450"/>
    <lineage>
        <taxon>Eukaryota</taxon>
        <taxon>Viridiplantae</taxon>
        <taxon>Streptophyta</taxon>
        <taxon>Embryophyta</taxon>
        <taxon>Tracheophyta</taxon>
        <taxon>Spermatophyta</taxon>
        <taxon>Magnoliopsida</taxon>
        <taxon>Ranunculales</taxon>
        <taxon>Ranunculaceae</taxon>
        <taxon>Coptidoideae</taxon>
        <taxon>Coptis</taxon>
    </lineage>
</organism>
<evidence type="ECO:0000256" key="3">
    <source>
        <dbReference type="ARBA" id="ARBA00022679"/>
    </source>
</evidence>